<name>A0A9P9DKH2_9HYPO</name>
<dbReference type="EMBL" id="JAGMUV010000025">
    <property type="protein sequence ID" value="KAH7120569.1"/>
    <property type="molecule type" value="Genomic_DNA"/>
</dbReference>
<sequence length="210" mass="22880">MSTAYSIAIINNSGRGAQFSLFQAPASPSNLRNSESFLHVYRQSGLIAPGNCARFSMTNVLAPRKKVTLGPGGTIATLSSVNHHYGYSDSEDAGFTSSTQTVDDRGGFKIVTEGTIRYPSRRNMFIGVGGRSLSGEVVPIQTYDAKPDTNNKIYPLPIFYIPRHDEEQGTFVLHSSLNEILKVDFQDADALSAIFTLDDNDAYVADRSTD</sequence>
<comment type="caution">
    <text evidence="1">The sequence shown here is derived from an EMBL/GenBank/DDBJ whole genome shotgun (WGS) entry which is preliminary data.</text>
</comment>
<dbReference type="AlphaFoldDB" id="A0A9P9DKH2"/>
<dbReference type="OrthoDB" id="5413269at2759"/>
<reference evidence="1" key="1">
    <citation type="journal article" date="2021" name="Nat. Commun.">
        <title>Genetic determinants of endophytism in the Arabidopsis root mycobiome.</title>
        <authorList>
            <person name="Mesny F."/>
            <person name="Miyauchi S."/>
            <person name="Thiergart T."/>
            <person name="Pickel B."/>
            <person name="Atanasova L."/>
            <person name="Karlsson M."/>
            <person name="Huettel B."/>
            <person name="Barry K.W."/>
            <person name="Haridas S."/>
            <person name="Chen C."/>
            <person name="Bauer D."/>
            <person name="Andreopoulos W."/>
            <person name="Pangilinan J."/>
            <person name="LaButti K."/>
            <person name="Riley R."/>
            <person name="Lipzen A."/>
            <person name="Clum A."/>
            <person name="Drula E."/>
            <person name="Henrissat B."/>
            <person name="Kohler A."/>
            <person name="Grigoriev I.V."/>
            <person name="Martin F.M."/>
            <person name="Hacquard S."/>
        </authorList>
    </citation>
    <scope>NUCLEOTIDE SEQUENCE</scope>
    <source>
        <strain evidence="1">MPI-CAGE-AT-0147</strain>
    </source>
</reference>
<protein>
    <submittedName>
        <fullName evidence="1">Uncharacterized protein</fullName>
    </submittedName>
</protein>
<evidence type="ECO:0000313" key="1">
    <source>
        <dbReference type="EMBL" id="KAH7120569.1"/>
    </source>
</evidence>
<proteinExistence type="predicted"/>
<evidence type="ECO:0000313" key="2">
    <source>
        <dbReference type="Proteomes" id="UP000738349"/>
    </source>
</evidence>
<organism evidence="1 2">
    <name type="scientific">Dactylonectria macrodidyma</name>
    <dbReference type="NCBI Taxonomy" id="307937"/>
    <lineage>
        <taxon>Eukaryota</taxon>
        <taxon>Fungi</taxon>
        <taxon>Dikarya</taxon>
        <taxon>Ascomycota</taxon>
        <taxon>Pezizomycotina</taxon>
        <taxon>Sordariomycetes</taxon>
        <taxon>Hypocreomycetidae</taxon>
        <taxon>Hypocreales</taxon>
        <taxon>Nectriaceae</taxon>
        <taxon>Dactylonectria</taxon>
    </lineage>
</organism>
<dbReference type="Proteomes" id="UP000738349">
    <property type="component" value="Unassembled WGS sequence"/>
</dbReference>
<gene>
    <name evidence="1" type="ORF">EDB81DRAFT_914234</name>
</gene>
<accession>A0A9P9DKH2</accession>
<keyword evidence="2" id="KW-1185">Reference proteome</keyword>